<evidence type="ECO:0000313" key="1">
    <source>
        <dbReference type="EMBL" id="KIJ94539.1"/>
    </source>
</evidence>
<reference evidence="1 2" key="1">
    <citation type="submission" date="2014-04" db="EMBL/GenBank/DDBJ databases">
        <authorList>
            <consortium name="DOE Joint Genome Institute"/>
            <person name="Kuo A."/>
            <person name="Kohler A."/>
            <person name="Nagy L.G."/>
            <person name="Floudas D."/>
            <person name="Copeland A."/>
            <person name="Barry K.W."/>
            <person name="Cichocki N."/>
            <person name="Veneault-Fourrey C."/>
            <person name="LaButti K."/>
            <person name="Lindquist E.A."/>
            <person name="Lipzen A."/>
            <person name="Lundell T."/>
            <person name="Morin E."/>
            <person name="Murat C."/>
            <person name="Sun H."/>
            <person name="Tunlid A."/>
            <person name="Henrissat B."/>
            <person name="Grigoriev I.V."/>
            <person name="Hibbett D.S."/>
            <person name="Martin F."/>
            <person name="Nordberg H.P."/>
            <person name="Cantor M.N."/>
            <person name="Hua S.X."/>
        </authorList>
    </citation>
    <scope>NUCLEOTIDE SEQUENCE [LARGE SCALE GENOMIC DNA]</scope>
    <source>
        <strain evidence="1 2">LaAM-08-1</strain>
    </source>
</reference>
<organism evidence="1 2">
    <name type="scientific">Laccaria amethystina LaAM-08-1</name>
    <dbReference type="NCBI Taxonomy" id="1095629"/>
    <lineage>
        <taxon>Eukaryota</taxon>
        <taxon>Fungi</taxon>
        <taxon>Dikarya</taxon>
        <taxon>Basidiomycota</taxon>
        <taxon>Agaricomycotina</taxon>
        <taxon>Agaricomycetes</taxon>
        <taxon>Agaricomycetidae</taxon>
        <taxon>Agaricales</taxon>
        <taxon>Agaricineae</taxon>
        <taxon>Hydnangiaceae</taxon>
        <taxon>Laccaria</taxon>
    </lineage>
</organism>
<dbReference type="OrthoDB" id="3070253at2759"/>
<proteinExistence type="predicted"/>
<evidence type="ECO:0000313" key="2">
    <source>
        <dbReference type="Proteomes" id="UP000054477"/>
    </source>
</evidence>
<reference evidence="2" key="2">
    <citation type="submission" date="2015-01" db="EMBL/GenBank/DDBJ databases">
        <title>Evolutionary Origins and Diversification of the Mycorrhizal Mutualists.</title>
        <authorList>
            <consortium name="DOE Joint Genome Institute"/>
            <consortium name="Mycorrhizal Genomics Consortium"/>
            <person name="Kohler A."/>
            <person name="Kuo A."/>
            <person name="Nagy L.G."/>
            <person name="Floudas D."/>
            <person name="Copeland A."/>
            <person name="Barry K.W."/>
            <person name="Cichocki N."/>
            <person name="Veneault-Fourrey C."/>
            <person name="LaButti K."/>
            <person name="Lindquist E.A."/>
            <person name="Lipzen A."/>
            <person name="Lundell T."/>
            <person name="Morin E."/>
            <person name="Murat C."/>
            <person name="Riley R."/>
            <person name="Ohm R."/>
            <person name="Sun H."/>
            <person name="Tunlid A."/>
            <person name="Henrissat B."/>
            <person name="Grigoriev I.V."/>
            <person name="Hibbett D.S."/>
            <person name="Martin F."/>
        </authorList>
    </citation>
    <scope>NUCLEOTIDE SEQUENCE [LARGE SCALE GENOMIC DNA]</scope>
    <source>
        <strain evidence="2">LaAM-08-1</strain>
    </source>
</reference>
<dbReference type="HOGENOM" id="CLU_2705194_0_0_1"/>
<sequence length="73" mass="8493">MVMAHKWWPLSTSLANRIPTEIFERILDHLYDDVRTLNSLYPCLLALVHQKPISPVCARSTGFPKDRRVFVMP</sequence>
<gene>
    <name evidence="1" type="ORF">K443DRAFT_683658</name>
</gene>
<dbReference type="AlphaFoldDB" id="A0A0C9WJE2"/>
<protein>
    <submittedName>
        <fullName evidence="1">Uncharacterized protein</fullName>
    </submittedName>
</protein>
<dbReference type="EMBL" id="KN838788">
    <property type="protein sequence ID" value="KIJ94539.1"/>
    <property type="molecule type" value="Genomic_DNA"/>
</dbReference>
<dbReference type="Proteomes" id="UP000054477">
    <property type="component" value="Unassembled WGS sequence"/>
</dbReference>
<accession>A0A0C9WJE2</accession>
<keyword evidence="2" id="KW-1185">Reference proteome</keyword>
<name>A0A0C9WJE2_9AGAR</name>